<gene>
    <name evidence="1" type="ORF">HKBW3S42_01873</name>
</gene>
<proteinExistence type="predicted"/>
<feature type="non-terminal residue" evidence="1">
    <location>
        <position position="1"/>
    </location>
</feature>
<protein>
    <recommendedName>
        <fullName evidence="3">Transposase</fullName>
    </recommendedName>
</protein>
<evidence type="ECO:0000313" key="2">
    <source>
        <dbReference type="Proteomes" id="UP000568877"/>
    </source>
</evidence>
<dbReference type="EMBL" id="BLSA01000544">
    <property type="protein sequence ID" value="GFP33536.1"/>
    <property type="molecule type" value="Genomic_DNA"/>
</dbReference>
<name>A0A6V8PR74_9ACTN</name>
<accession>A0A6V8PR74</accession>
<evidence type="ECO:0000313" key="1">
    <source>
        <dbReference type="EMBL" id="GFP33536.1"/>
    </source>
</evidence>
<sequence>TDRVVEIYHDNVRIAFHKRDRTPHKYTTLREHMPPHHRFYDEWSPQRMINWAEKIGPEVKRMIVKVLESRPHPEQAFKVGLGMLNLSQKYGEERLDRACRRALAFGTYSHKAIKNILEKGLDLVQEEPLFSEPLPLHENIRGSSYYSEGGGQ</sequence>
<evidence type="ECO:0008006" key="3">
    <source>
        <dbReference type="Google" id="ProtNLM"/>
    </source>
</evidence>
<comment type="caution">
    <text evidence="1">The sequence shown here is derived from an EMBL/GenBank/DDBJ whole genome shotgun (WGS) entry which is preliminary data.</text>
</comment>
<dbReference type="AlphaFoldDB" id="A0A6V8PR74"/>
<organism evidence="1 2">
    <name type="scientific">Candidatus Hakubella thermalkaliphila</name>
    <dbReference type="NCBI Taxonomy" id="2754717"/>
    <lineage>
        <taxon>Bacteria</taxon>
        <taxon>Bacillati</taxon>
        <taxon>Actinomycetota</taxon>
        <taxon>Actinomycetota incertae sedis</taxon>
        <taxon>Candidatus Hakubellales</taxon>
        <taxon>Candidatus Hakubellaceae</taxon>
        <taxon>Candidatus Hakubella</taxon>
    </lineage>
</organism>
<reference evidence="1 2" key="1">
    <citation type="journal article" date="2020" name="Front. Microbiol.">
        <title>Single-cell genomics of novel Actinobacteria with the Wood-Ljungdahl pathway discovered in a serpentinizing system.</title>
        <authorList>
            <person name="Merino N."/>
            <person name="Kawai M."/>
            <person name="Boyd E.S."/>
            <person name="Colman D.R."/>
            <person name="McGlynn S.E."/>
            <person name="Nealson K.H."/>
            <person name="Kurokawa K."/>
            <person name="Hongoh Y."/>
        </authorList>
    </citation>
    <scope>NUCLEOTIDE SEQUENCE [LARGE SCALE GENOMIC DNA]</scope>
    <source>
        <strain evidence="1 2">S42</strain>
    </source>
</reference>
<dbReference type="Proteomes" id="UP000568877">
    <property type="component" value="Unassembled WGS sequence"/>
</dbReference>